<name>A0AAU7UAZ3_9DEIO</name>
<accession>A0AAU7UAZ3</accession>
<dbReference type="EMBL" id="CP158299">
    <property type="protein sequence ID" value="XBV85550.1"/>
    <property type="molecule type" value="Genomic_DNA"/>
</dbReference>
<reference evidence="2" key="1">
    <citation type="submission" date="2024-06" db="EMBL/GenBank/DDBJ databases">
        <title>Draft Genome Sequence of Deinococcus sonorensis Type Strain KR-87, a Biofilm Producing Representative of the Genus Deinococcus.</title>
        <authorList>
            <person name="Boren L.S."/>
            <person name="Grosso R.A."/>
            <person name="Hugenberg-Cox A.N."/>
            <person name="Hill J.T.E."/>
            <person name="Albert C.M."/>
            <person name="Tuohy J.M."/>
        </authorList>
    </citation>
    <scope>NUCLEOTIDE SEQUENCE</scope>
    <source>
        <strain evidence="2">KR-87</strain>
    </source>
</reference>
<feature type="transmembrane region" description="Helical" evidence="1">
    <location>
        <begin position="46"/>
        <end position="66"/>
    </location>
</feature>
<dbReference type="AlphaFoldDB" id="A0AAU7UAZ3"/>
<feature type="transmembrane region" description="Helical" evidence="1">
    <location>
        <begin position="73"/>
        <end position="92"/>
    </location>
</feature>
<organism evidence="2">
    <name type="scientific">Deinococcus sonorensis KR-87</name>
    <dbReference type="NCBI Taxonomy" id="694439"/>
    <lineage>
        <taxon>Bacteria</taxon>
        <taxon>Thermotogati</taxon>
        <taxon>Deinococcota</taxon>
        <taxon>Deinococci</taxon>
        <taxon>Deinococcales</taxon>
        <taxon>Deinococcaceae</taxon>
        <taxon>Deinococcus</taxon>
    </lineage>
</organism>
<evidence type="ECO:0000256" key="1">
    <source>
        <dbReference type="SAM" id="Phobius"/>
    </source>
</evidence>
<dbReference type="RefSeq" id="WP_350243587.1">
    <property type="nucleotide sequence ID" value="NZ_CP158299.1"/>
</dbReference>
<keyword evidence="1" id="KW-0812">Transmembrane</keyword>
<keyword evidence="1" id="KW-0472">Membrane</keyword>
<evidence type="ECO:0008006" key="3">
    <source>
        <dbReference type="Google" id="ProtNLM"/>
    </source>
</evidence>
<protein>
    <recommendedName>
        <fullName evidence="3">NfeD-like C-terminal domain-containing protein</fullName>
    </recommendedName>
</protein>
<sequence>MLTLYTLCAVVGGALLLISLLGGHDHDLGLNTDHLEAGDIASWLSLRALVSFAAFFGLGGLLAIWLRLSGPGQLLFALVAGLSVGGFTAWAFRLARLRGETATRVGSLTGRTGRVLVSPRGAAPGKALLTVAGQREEWLVQSADPLSPGDRVLVIAQERGVLDVRLWDGQ</sequence>
<keyword evidence="1" id="KW-1133">Transmembrane helix</keyword>
<evidence type="ECO:0000313" key="2">
    <source>
        <dbReference type="EMBL" id="XBV85550.1"/>
    </source>
</evidence>
<dbReference type="KEGG" id="dsc:ABOD76_19295"/>
<gene>
    <name evidence="2" type="ORF">ABOD76_19295</name>
</gene>
<proteinExistence type="predicted"/>